<proteinExistence type="predicted"/>
<sequence length="125" mass="13705">MEGVRGDWGIVGVPKRIVTEWRCTQLNWNPYTLSQSAVYVQLLPAEAKSALLAAVEGGRKGKSITPLLFGESSASGGTNFMKSLNFPLGLWLIPAQGQIEDTKKHHLLLVGLCRNSHNLICYVKI</sequence>
<organism evidence="1 2">
    <name type="scientific">Mauremys mutica</name>
    <name type="common">yellowpond turtle</name>
    <dbReference type="NCBI Taxonomy" id="74926"/>
    <lineage>
        <taxon>Eukaryota</taxon>
        <taxon>Metazoa</taxon>
        <taxon>Chordata</taxon>
        <taxon>Craniata</taxon>
        <taxon>Vertebrata</taxon>
        <taxon>Euteleostomi</taxon>
        <taxon>Archelosauria</taxon>
        <taxon>Testudinata</taxon>
        <taxon>Testudines</taxon>
        <taxon>Cryptodira</taxon>
        <taxon>Durocryptodira</taxon>
        <taxon>Testudinoidea</taxon>
        <taxon>Geoemydidae</taxon>
        <taxon>Geoemydinae</taxon>
        <taxon>Mauremys</taxon>
    </lineage>
</organism>
<dbReference type="Proteomes" id="UP000827986">
    <property type="component" value="Unassembled WGS sequence"/>
</dbReference>
<name>A0A9D4ARK4_9SAUR</name>
<dbReference type="EMBL" id="JAHDVG010000486">
    <property type="protein sequence ID" value="KAH1168059.1"/>
    <property type="molecule type" value="Genomic_DNA"/>
</dbReference>
<evidence type="ECO:0000313" key="1">
    <source>
        <dbReference type="EMBL" id="KAH1168059.1"/>
    </source>
</evidence>
<gene>
    <name evidence="1" type="ORF">KIL84_003542</name>
</gene>
<comment type="caution">
    <text evidence="1">The sequence shown here is derived from an EMBL/GenBank/DDBJ whole genome shotgun (WGS) entry which is preliminary data.</text>
</comment>
<accession>A0A9D4ARK4</accession>
<dbReference type="AlphaFoldDB" id="A0A9D4ARK4"/>
<evidence type="ECO:0000313" key="2">
    <source>
        <dbReference type="Proteomes" id="UP000827986"/>
    </source>
</evidence>
<reference evidence="1" key="1">
    <citation type="submission" date="2021-09" db="EMBL/GenBank/DDBJ databases">
        <title>The genome of Mauremys mutica provides insights into the evolution of semi-aquatic lifestyle.</title>
        <authorList>
            <person name="Gong S."/>
            <person name="Gao Y."/>
        </authorList>
    </citation>
    <scope>NUCLEOTIDE SEQUENCE</scope>
    <source>
        <strain evidence="1">MM-2020</strain>
        <tissue evidence="1">Muscle</tissue>
    </source>
</reference>
<keyword evidence="2" id="KW-1185">Reference proteome</keyword>
<protein>
    <submittedName>
        <fullName evidence="1">Uncharacterized protein</fullName>
    </submittedName>
</protein>